<reference evidence="2" key="2">
    <citation type="journal article" date="2021" name="PeerJ">
        <title>Extensive microbial diversity within the chicken gut microbiome revealed by metagenomics and culture.</title>
        <authorList>
            <person name="Gilroy R."/>
            <person name="Ravi A."/>
            <person name="Getino M."/>
            <person name="Pursley I."/>
            <person name="Horton D.L."/>
            <person name="Alikhan N.F."/>
            <person name="Baker D."/>
            <person name="Gharbi K."/>
            <person name="Hall N."/>
            <person name="Watson M."/>
            <person name="Adriaenssens E.M."/>
            <person name="Foster-Nyarko E."/>
            <person name="Jarju S."/>
            <person name="Secka A."/>
            <person name="Antonio M."/>
            <person name="Oren A."/>
            <person name="Chaudhuri R.R."/>
            <person name="La Ragione R."/>
            <person name="Hildebrand F."/>
            <person name="Pallen M.J."/>
        </authorList>
    </citation>
    <scope>NUCLEOTIDE SEQUENCE</scope>
    <source>
        <strain evidence="2">2478</strain>
    </source>
</reference>
<feature type="transmembrane region" description="Helical" evidence="1">
    <location>
        <begin position="47"/>
        <end position="68"/>
    </location>
</feature>
<gene>
    <name evidence="2" type="ORF">IAB80_07775</name>
</gene>
<feature type="transmembrane region" description="Helical" evidence="1">
    <location>
        <begin position="12"/>
        <end position="35"/>
    </location>
</feature>
<comment type="caution">
    <text evidence="2">The sequence shown here is derived from an EMBL/GenBank/DDBJ whole genome shotgun (WGS) entry which is preliminary data.</text>
</comment>
<evidence type="ECO:0000313" key="3">
    <source>
        <dbReference type="Proteomes" id="UP000823771"/>
    </source>
</evidence>
<evidence type="ECO:0000313" key="2">
    <source>
        <dbReference type="EMBL" id="MBO8478769.1"/>
    </source>
</evidence>
<keyword evidence="1" id="KW-0472">Membrane</keyword>
<dbReference type="AlphaFoldDB" id="A0A9D9ITU0"/>
<evidence type="ECO:0000256" key="1">
    <source>
        <dbReference type="SAM" id="Phobius"/>
    </source>
</evidence>
<keyword evidence="1" id="KW-1133">Transmembrane helix</keyword>
<dbReference type="EMBL" id="JADILZ010000072">
    <property type="protein sequence ID" value="MBO8478769.1"/>
    <property type="molecule type" value="Genomic_DNA"/>
</dbReference>
<protein>
    <submittedName>
        <fullName evidence="2">DUF2627 family protein</fullName>
    </submittedName>
</protein>
<reference evidence="2" key="1">
    <citation type="submission" date="2020-10" db="EMBL/GenBank/DDBJ databases">
        <authorList>
            <person name="Gilroy R."/>
        </authorList>
    </citation>
    <scope>NUCLEOTIDE SEQUENCE</scope>
    <source>
        <strain evidence="2">2478</strain>
    </source>
</reference>
<name>A0A9D9ITU0_9BACT</name>
<keyword evidence="1" id="KW-0812">Transmembrane</keyword>
<sequence>MKFRDFFKTNKSFVIAFIVIFGGYGIFLITDGIIILCDSQATGTGDIAYGTVKIISGLLFIALGWLTIRNKKKKEEEKN</sequence>
<accession>A0A9D9ITU0</accession>
<organism evidence="2 3">
    <name type="scientific">Candidatus Cryptobacteroides excrementipullorum</name>
    <dbReference type="NCBI Taxonomy" id="2840761"/>
    <lineage>
        <taxon>Bacteria</taxon>
        <taxon>Pseudomonadati</taxon>
        <taxon>Bacteroidota</taxon>
        <taxon>Bacteroidia</taxon>
        <taxon>Bacteroidales</taxon>
        <taxon>Candidatus Cryptobacteroides</taxon>
    </lineage>
</organism>
<proteinExistence type="predicted"/>
<dbReference type="Proteomes" id="UP000823771">
    <property type="component" value="Unassembled WGS sequence"/>
</dbReference>